<evidence type="ECO:0000313" key="2">
    <source>
        <dbReference type="Proteomes" id="UP000095751"/>
    </source>
</evidence>
<dbReference type="InParanoid" id="A0A1E7EWN3"/>
<name>A0A1E7EWN3_9STRA</name>
<dbReference type="Proteomes" id="UP000095751">
    <property type="component" value="Unassembled WGS sequence"/>
</dbReference>
<accession>A0A1E7EWN3</accession>
<dbReference type="EMBL" id="KV784373">
    <property type="protein sequence ID" value="OEU10224.1"/>
    <property type="molecule type" value="Genomic_DNA"/>
</dbReference>
<protein>
    <submittedName>
        <fullName evidence="1">Uncharacterized protein</fullName>
    </submittedName>
</protein>
<reference evidence="1 2" key="1">
    <citation type="submission" date="2016-09" db="EMBL/GenBank/DDBJ databases">
        <title>Extensive genetic diversity and differential bi-allelic expression allows diatom success in the polar Southern Ocean.</title>
        <authorList>
            <consortium name="DOE Joint Genome Institute"/>
            <person name="Mock T."/>
            <person name="Otillar R.P."/>
            <person name="Strauss J."/>
            <person name="Dupont C."/>
            <person name="Frickenhaus S."/>
            <person name="Maumus F."/>
            <person name="Mcmullan M."/>
            <person name="Sanges R."/>
            <person name="Schmutz J."/>
            <person name="Toseland A."/>
            <person name="Valas R."/>
            <person name="Veluchamy A."/>
            <person name="Ward B.J."/>
            <person name="Allen A."/>
            <person name="Barry K."/>
            <person name="Falciatore A."/>
            <person name="Ferrante M."/>
            <person name="Fortunato A.E."/>
            <person name="Gloeckner G."/>
            <person name="Gruber A."/>
            <person name="Hipkin R."/>
            <person name="Janech M."/>
            <person name="Kroth P."/>
            <person name="Leese F."/>
            <person name="Lindquist E."/>
            <person name="Lyon B.R."/>
            <person name="Martin J."/>
            <person name="Mayer C."/>
            <person name="Parker M."/>
            <person name="Quesneville H."/>
            <person name="Raymond J."/>
            <person name="Uhlig C."/>
            <person name="Valentin K.U."/>
            <person name="Worden A.Z."/>
            <person name="Armbrust E.V."/>
            <person name="Bowler C."/>
            <person name="Green B."/>
            <person name="Moulton V."/>
            <person name="Van Oosterhout C."/>
            <person name="Grigoriev I."/>
        </authorList>
    </citation>
    <scope>NUCLEOTIDE SEQUENCE [LARGE SCALE GENOMIC DNA]</scope>
    <source>
        <strain evidence="1 2">CCMP1102</strain>
    </source>
</reference>
<proteinExistence type="predicted"/>
<organism evidence="1 2">
    <name type="scientific">Fragilariopsis cylindrus CCMP1102</name>
    <dbReference type="NCBI Taxonomy" id="635003"/>
    <lineage>
        <taxon>Eukaryota</taxon>
        <taxon>Sar</taxon>
        <taxon>Stramenopiles</taxon>
        <taxon>Ochrophyta</taxon>
        <taxon>Bacillariophyta</taxon>
        <taxon>Bacillariophyceae</taxon>
        <taxon>Bacillariophycidae</taxon>
        <taxon>Bacillariales</taxon>
        <taxon>Bacillariaceae</taxon>
        <taxon>Fragilariopsis</taxon>
    </lineage>
</organism>
<sequence length="95" mass="10648">MFLWKENIDDVHAADSNSVYVNSLRVLGFINNVASIETKNVDGITKKQVEDLRKILQTAGHINDSTDLQSLIESVGIVISDDDRCTNAPLFEQYH</sequence>
<dbReference type="AlphaFoldDB" id="A0A1E7EWN3"/>
<keyword evidence="2" id="KW-1185">Reference proteome</keyword>
<gene>
    <name evidence="1" type="ORF">FRACYDRAFT_271237</name>
</gene>
<evidence type="ECO:0000313" key="1">
    <source>
        <dbReference type="EMBL" id="OEU10224.1"/>
    </source>
</evidence>
<dbReference type="KEGG" id="fcy:FRACYDRAFT_271237"/>